<dbReference type="GO" id="GO:0005829">
    <property type="term" value="C:cytosol"/>
    <property type="evidence" value="ECO:0007669"/>
    <property type="project" value="TreeGrafter"/>
</dbReference>
<dbReference type="InterPro" id="IPR001394">
    <property type="entry name" value="Peptidase_C19_UCH"/>
</dbReference>
<dbReference type="PANTHER" id="PTHR24006">
    <property type="entry name" value="UBIQUITIN CARBOXYL-TERMINAL HYDROLASE"/>
    <property type="match status" value="1"/>
</dbReference>
<dbReference type="GO" id="GO:0006508">
    <property type="term" value="P:proteolysis"/>
    <property type="evidence" value="ECO:0007669"/>
    <property type="project" value="UniProtKB-KW"/>
</dbReference>
<evidence type="ECO:0000256" key="2">
    <source>
        <dbReference type="ARBA" id="ARBA00004123"/>
    </source>
</evidence>
<evidence type="ECO:0000256" key="13">
    <source>
        <dbReference type="PROSITE-ProRule" id="PRU00322"/>
    </source>
</evidence>
<comment type="catalytic activity">
    <reaction evidence="1">
        <text>Thiol-dependent hydrolysis of ester, thioester, amide, peptide and isopeptide bonds formed by the C-terminal Gly of ubiquitin (a 76-residue protein attached to proteins as an intracellular targeting signal).</text>
        <dbReference type="EC" id="3.4.19.12"/>
    </reaction>
</comment>
<feature type="domain" description="Ubiquitin-like" evidence="15">
    <location>
        <begin position="913"/>
        <end position="985"/>
    </location>
</feature>
<evidence type="ECO:0000313" key="18">
    <source>
        <dbReference type="EMBL" id="KAG7396277.1"/>
    </source>
</evidence>
<keyword evidence="9" id="KW-0378">Hydrolase</keyword>
<dbReference type="PROSITE" id="PS50235">
    <property type="entry name" value="USP_3"/>
    <property type="match status" value="1"/>
</dbReference>
<dbReference type="InterPro" id="IPR001876">
    <property type="entry name" value="Znf_RanBP2"/>
</dbReference>
<comment type="caution">
    <text evidence="18">The sequence shown here is derived from an EMBL/GenBank/DDBJ whole genome shotgun (WGS) entry which is preliminary data.</text>
</comment>
<dbReference type="InterPro" id="IPR028889">
    <property type="entry name" value="USP"/>
</dbReference>
<evidence type="ECO:0000256" key="9">
    <source>
        <dbReference type="ARBA" id="ARBA00022801"/>
    </source>
</evidence>
<keyword evidence="10" id="KW-0788">Thiol protease</keyword>
<reference evidence="18" key="1">
    <citation type="submission" date="2021-02" db="EMBL/GenBank/DDBJ databases">
        <authorList>
            <person name="Palmer J.M."/>
        </authorList>
    </citation>
    <scope>NUCLEOTIDE SEQUENCE</scope>
    <source>
        <strain evidence="18">SCRP23</strain>
    </source>
</reference>
<accession>A0A8T1WQV3</accession>
<dbReference type="SMART" id="SM00213">
    <property type="entry name" value="UBQ"/>
    <property type="match status" value="1"/>
</dbReference>
<evidence type="ECO:0000256" key="10">
    <source>
        <dbReference type="ARBA" id="ARBA00022807"/>
    </source>
</evidence>
<dbReference type="Proteomes" id="UP000693981">
    <property type="component" value="Unassembled WGS sequence"/>
</dbReference>
<evidence type="ECO:0000259" key="15">
    <source>
        <dbReference type="PROSITE" id="PS50053"/>
    </source>
</evidence>
<dbReference type="PROSITE" id="PS00972">
    <property type="entry name" value="USP_1"/>
    <property type="match status" value="1"/>
</dbReference>
<evidence type="ECO:0000256" key="8">
    <source>
        <dbReference type="ARBA" id="ARBA00022786"/>
    </source>
</evidence>
<dbReference type="GO" id="GO:0008270">
    <property type="term" value="F:zinc ion binding"/>
    <property type="evidence" value="ECO:0007669"/>
    <property type="project" value="UniProtKB-KW"/>
</dbReference>
<dbReference type="GO" id="GO:0005634">
    <property type="term" value="C:nucleus"/>
    <property type="evidence" value="ECO:0007669"/>
    <property type="project" value="TreeGrafter"/>
</dbReference>
<dbReference type="GO" id="GO:0016579">
    <property type="term" value="P:protein deubiquitination"/>
    <property type="evidence" value="ECO:0007669"/>
    <property type="project" value="InterPro"/>
</dbReference>
<dbReference type="PANTHER" id="PTHR24006:SF722">
    <property type="entry name" value="UBIQUITIN CARBOXYL-TERMINAL HYDROLASE 48"/>
    <property type="match status" value="1"/>
</dbReference>
<evidence type="ECO:0000259" key="16">
    <source>
        <dbReference type="PROSITE" id="PS50199"/>
    </source>
</evidence>
<evidence type="ECO:0000256" key="5">
    <source>
        <dbReference type="ARBA" id="ARBA00022670"/>
    </source>
</evidence>
<feature type="region of interest" description="Disordered" evidence="14">
    <location>
        <begin position="577"/>
        <end position="600"/>
    </location>
</feature>
<comment type="similarity">
    <text evidence="3">Belongs to the peptidase C19 family.</text>
</comment>
<dbReference type="InterPro" id="IPR000626">
    <property type="entry name" value="Ubiquitin-like_dom"/>
</dbReference>
<feature type="domain" description="USP" evidence="17">
    <location>
        <begin position="98"/>
        <end position="424"/>
    </location>
</feature>
<dbReference type="Pfam" id="PF00240">
    <property type="entry name" value="ubiquitin"/>
    <property type="match status" value="1"/>
</dbReference>
<keyword evidence="8" id="KW-0833">Ubl conjugation pathway</keyword>
<keyword evidence="7 13" id="KW-0863">Zinc-finger</keyword>
<protein>
    <recommendedName>
        <fullName evidence="4">ubiquitinyl hydrolase 1</fullName>
        <ecNumber evidence="4">3.4.19.12</ecNumber>
    </recommendedName>
</protein>
<gene>
    <name evidence="18" type="primary">CMSS1_2</name>
    <name evidence="18" type="ORF">PHYBOEH_002544</name>
</gene>
<comment type="subcellular location">
    <subcellularLocation>
        <location evidence="2">Nucleus</location>
    </subcellularLocation>
</comment>
<evidence type="ECO:0000256" key="3">
    <source>
        <dbReference type="ARBA" id="ARBA00009085"/>
    </source>
</evidence>
<dbReference type="SMART" id="SM00547">
    <property type="entry name" value="ZnF_RBZ"/>
    <property type="match status" value="1"/>
</dbReference>
<evidence type="ECO:0000256" key="6">
    <source>
        <dbReference type="ARBA" id="ARBA00022723"/>
    </source>
</evidence>
<evidence type="ECO:0000256" key="1">
    <source>
        <dbReference type="ARBA" id="ARBA00000707"/>
    </source>
</evidence>
<organism evidence="18 19">
    <name type="scientific">Phytophthora boehmeriae</name>
    <dbReference type="NCBI Taxonomy" id="109152"/>
    <lineage>
        <taxon>Eukaryota</taxon>
        <taxon>Sar</taxon>
        <taxon>Stramenopiles</taxon>
        <taxon>Oomycota</taxon>
        <taxon>Peronosporomycetes</taxon>
        <taxon>Peronosporales</taxon>
        <taxon>Peronosporaceae</taxon>
        <taxon>Phytophthora</taxon>
    </lineage>
</organism>
<sequence length="1072" mass="119871">MPRAKRKRESEGGNARDKRLADPYLLQTPPCRFSDHHRKKGKASNVLRNCADNPNCLYGLGEHQKGVWQANKLIHRVFGDDPRERRRGLAKSGAKMPCGLRNLGATCYLNSMLQCLFVNLPFRRAVYEWEPKEQPVNKEQELQMRALQKLFAQMQLGHESYYDPTEFASTLSLNNVLQQDAQEFSKLLLTHLRTIFQHSRFSSHWDLVDRIFQGQMSYVTKCLQCKNKSMRPSSYYEISLNIKGHKSVENCIESYLSAEVLEGENKYFCEHCDAKQCAERFLELNPRALPPTLMVQLMRFVYDANAGRKKKLTDMIEINETLNMTELLRRSGHVEAFNDTTNDAIYRLSGYLNHRGKSAHVGHYTASVAYPKAVDDDDMGSAMDWFEFDDAVVSDATKVDAAKERSHGKKIRSRDIYMLLYVRDDAAKAGVLADVDAKRDNHDNAVPEPSQEDLDSVLALNTAFDAEVSEYGSKVSGMESRINKRVEAYKRFFEKSQPYASATSTHFYWVDTEWLRRWITGEEEDSSVRSSSLSSHVDEDASESMSNGKGEKDCNVTLADQASGDDQTDDECMIVNPPIGNDVTATKHGEDENSLTESECSPMANRSIIESRGVINVDDDDIEIVGESPPTTSHSSSLDADMNTSPVLAQLQADDIPFSKPVDVTPLCCTHSIGLDIKAGSSQKEHPTLCFAPDNAPKLKRISAKLFDYLQQSCMLESKLAPGENLASMRGFIAPSYRCLVCEESFREKLLDDVDRLKEVNTELALLKGSAANVAAIVAAGNSFLMSRAWISSYKAHLQELHKELSRSASSNKKGKVVSTSQDLPSVYDRFSGNVDNPLWQTEINEDITCDANDDDITCVECQATSEQKHRDELENFSDRVVNIQQLNDEQPVPTTESLTSDANTSGRRRSKRIRPGSTSTWPISANATDTVYMLKAKIYAEIDALPIRQRLYYKGEVLEDSHTLKQCGIKAGDAVFMRLSEDSADDLVLEESQEREVGFADSVFLSHSLSSNLGPRIQTKAPDTSGDRAMAMAIASSQETQVWVCSACTFVNDDTDAVCEICSSTKDGYTS</sequence>
<dbReference type="AlphaFoldDB" id="A0A8T1WQV3"/>
<evidence type="ECO:0000259" key="17">
    <source>
        <dbReference type="PROSITE" id="PS50235"/>
    </source>
</evidence>
<evidence type="ECO:0000256" key="12">
    <source>
        <dbReference type="ARBA" id="ARBA00023242"/>
    </source>
</evidence>
<dbReference type="Pfam" id="PF00443">
    <property type="entry name" value="UCH"/>
    <property type="match status" value="1"/>
</dbReference>
<dbReference type="EC" id="3.4.19.12" evidence="4"/>
<evidence type="ECO:0000256" key="4">
    <source>
        <dbReference type="ARBA" id="ARBA00012759"/>
    </source>
</evidence>
<dbReference type="CDD" id="cd17039">
    <property type="entry name" value="Ubl_ubiquitin_like"/>
    <property type="match status" value="1"/>
</dbReference>
<keyword evidence="12" id="KW-0539">Nucleus</keyword>
<evidence type="ECO:0000313" key="19">
    <source>
        <dbReference type="Proteomes" id="UP000693981"/>
    </source>
</evidence>
<feature type="domain" description="RanBP2-type" evidence="16">
    <location>
        <begin position="1040"/>
        <end position="1069"/>
    </location>
</feature>
<keyword evidence="6" id="KW-0479">Metal-binding</keyword>
<keyword evidence="5" id="KW-0645">Protease</keyword>
<evidence type="ECO:0000256" key="11">
    <source>
        <dbReference type="ARBA" id="ARBA00022833"/>
    </source>
</evidence>
<feature type="region of interest" description="Disordered" evidence="14">
    <location>
        <begin position="888"/>
        <end position="921"/>
    </location>
</feature>
<feature type="compositionally biased region" description="Polar residues" evidence="14">
    <location>
        <begin position="888"/>
        <end position="906"/>
    </location>
</feature>
<dbReference type="EMBL" id="JAGDFL010000165">
    <property type="protein sequence ID" value="KAG7396277.1"/>
    <property type="molecule type" value="Genomic_DNA"/>
</dbReference>
<dbReference type="InterPro" id="IPR018200">
    <property type="entry name" value="USP_CS"/>
</dbReference>
<keyword evidence="19" id="KW-1185">Reference proteome</keyword>
<dbReference type="OrthoDB" id="289038at2759"/>
<evidence type="ECO:0000256" key="7">
    <source>
        <dbReference type="ARBA" id="ARBA00022771"/>
    </source>
</evidence>
<dbReference type="PROSITE" id="PS50199">
    <property type="entry name" value="ZF_RANBP2_2"/>
    <property type="match status" value="1"/>
</dbReference>
<feature type="region of interest" description="Disordered" evidence="14">
    <location>
        <begin position="525"/>
        <end position="555"/>
    </location>
</feature>
<evidence type="ECO:0000256" key="14">
    <source>
        <dbReference type="SAM" id="MobiDB-lite"/>
    </source>
</evidence>
<keyword evidence="11" id="KW-0862">Zinc</keyword>
<dbReference type="PROSITE" id="PS01358">
    <property type="entry name" value="ZF_RANBP2_1"/>
    <property type="match status" value="1"/>
</dbReference>
<dbReference type="GO" id="GO:0004843">
    <property type="term" value="F:cysteine-type deubiquitinase activity"/>
    <property type="evidence" value="ECO:0007669"/>
    <property type="project" value="UniProtKB-EC"/>
</dbReference>
<name>A0A8T1WQV3_9STRA</name>
<proteinExistence type="inferred from homology"/>
<dbReference type="PROSITE" id="PS50053">
    <property type="entry name" value="UBIQUITIN_2"/>
    <property type="match status" value="1"/>
</dbReference>
<dbReference type="InterPro" id="IPR050164">
    <property type="entry name" value="Peptidase_C19"/>
</dbReference>